<sequence length="124" mass="14020">MLGYLIKLKRKVASCYPDPELLQPLKLMRVLAGLEYANRPLSRLSPHIKVGSTVVVKHVKTGVKRTLNLVHPHQGSRNGYTLPCSSPLGMSLLGKKVGQVARYKEQQHQHSWRIINIKNETKDM</sequence>
<dbReference type="Proteomes" id="UP001447008">
    <property type="component" value="Unassembled WGS sequence"/>
</dbReference>
<dbReference type="SUPFAM" id="SSF54534">
    <property type="entry name" value="FKBP-like"/>
    <property type="match status" value="1"/>
</dbReference>
<evidence type="ECO:0000313" key="3">
    <source>
        <dbReference type="Proteomes" id="UP001447008"/>
    </source>
</evidence>
<gene>
    <name evidence="2" type="ORF">WCN91_13880</name>
</gene>
<protein>
    <submittedName>
        <fullName evidence="2">GreA/GreB family elongation factor</fullName>
    </submittedName>
</protein>
<evidence type="ECO:0000313" key="2">
    <source>
        <dbReference type="EMBL" id="MEM0516491.1"/>
    </source>
</evidence>
<dbReference type="EMBL" id="JBCGCU010000019">
    <property type="protein sequence ID" value="MEM0516491.1"/>
    <property type="molecule type" value="Genomic_DNA"/>
</dbReference>
<dbReference type="InterPro" id="IPR036953">
    <property type="entry name" value="GreA/GreB_C_sf"/>
</dbReference>
<keyword evidence="2" id="KW-0648">Protein biosynthesis</keyword>
<reference evidence="2 3" key="1">
    <citation type="submission" date="2024-03" db="EMBL/GenBank/DDBJ databases">
        <title>Pseudoalteromonas qingdaonensis sp. nov., isolated from the intestines of marine benthic organisms.</title>
        <authorList>
            <person name="Lin X."/>
            <person name="Fang S."/>
            <person name="Hu X."/>
        </authorList>
    </citation>
    <scope>NUCLEOTIDE SEQUENCE [LARGE SCALE GENOMIC DNA]</scope>
    <source>
        <strain evidence="2 3">YIC-827</strain>
    </source>
</reference>
<name>A0ABU9N058_9GAMM</name>
<feature type="domain" description="Transcription elongation factor GreA/GreB C-terminal" evidence="1">
    <location>
        <begin position="47"/>
        <end position="118"/>
    </location>
</feature>
<dbReference type="GO" id="GO:0003746">
    <property type="term" value="F:translation elongation factor activity"/>
    <property type="evidence" value="ECO:0007669"/>
    <property type="project" value="UniProtKB-KW"/>
</dbReference>
<dbReference type="Gene3D" id="3.10.50.30">
    <property type="entry name" value="Transcription elongation factor, GreA/GreB, C-terminal domain"/>
    <property type="match status" value="1"/>
</dbReference>
<comment type="caution">
    <text evidence="2">The sequence shown here is derived from an EMBL/GenBank/DDBJ whole genome shotgun (WGS) entry which is preliminary data.</text>
</comment>
<keyword evidence="2" id="KW-0251">Elongation factor</keyword>
<dbReference type="RefSeq" id="WP_342679978.1">
    <property type="nucleotide sequence ID" value="NZ_JBCGCU010000019.1"/>
</dbReference>
<accession>A0ABU9N058</accession>
<proteinExistence type="predicted"/>
<dbReference type="Pfam" id="PF01272">
    <property type="entry name" value="GreA_GreB"/>
    <property type="match status" value="1"/>
</dbReference>
<organism evidence="2 3">
    <name type="scientific">Pseudoalteromonas qingdaonensis</name>
    <dbReference type="NCBI Taxonomy" id="3131913"/>
    <lineage>
        <taxon>Bacteria</taxon>
        <taxon>Pseudomonadati</taxon>
        <taxon>Pseudomonadota</taxon>
        <taxon>Gammaproteobacteria</taxon>
        <taxon>Alteromonadales</taxon>
        <taxon>Pseudoalteromonadaceae</taxon>
        <taxon>Pseudoalteromonas</taxon>
    </lineage>
</organism>
<dbReference type="InterPro" id="IPR001437">
    <property type="entry name" value="Tscrpt_elong_fac_GreA/B_C"/>
</dbReference>
<keyword evidence="3" id="KW-1185">Reference proteome</keyword>
<evidence type="ECO:0000259" key="1">
    <source>
        <dbReference type="Pfam" id="PF01272"/>
    </source>
</evidence>